<feature type="region of interest" description="Disordered" evidence="1">
    <location>
        <begin position="77"/>
        <end position="139"/>
    </location>
</feature>
<proteinExistence type="predicted"/>
<keyword evidence="3" id="KW-1185">Reference proteome</keyword>
<name>A0A812MMB7_9DINO</name>
<evidence type="ECO:0000256" key="1">
    <source>
        <dbReference type="SAM" id="MobiDB-lite"/>
    </source>
</evidence>
<feature type="compositionally biased region" description="Acidic residues" evidence="1">
    <location>
        <begin position="121"/>
        <end position="139"/>
    </location>
</feature>
<reference evidence="2" key="1">
    <citation type="submission" date="2021-02" db="EMBL/GenBank/DDBJ databases">
        <authorList>
            <person name="Dougan E. K."/>
            <person name="Rhodes N."/>
            <person name="Thang M."/>
            <person name="Chan C."/>
        </authorList>
    </citation>
    <scope>NUCLEOTIDE SEQUENCE</scope>
</reference>
<evidence type="ECO:0000313" key="2">
    <source>
        <dbReference type="EMBL" id="CAE7274834.1"/>
    </source>
</evidence>
<accession>A0A812MMB7</accession>
<feature type="compositionally biased region" description="Low complexity" evidence="1">
    <location>
        <begin position="93"/>
        <end position="106"/>
    </location>
</feature>
<comment type="caution">
    <text evidence="2">The sequence shown here is derived from an EMBL/GenBank/DDBJ whole genome shotgun (WGS) entry which is preliminary data.</text>
</comment>
<gene>
    <name evidence="2" type="ORF">SNAT2548_LOCUS14582</name>
</gene>
<evidence type="ECO:0000313" key="3">
    <source>
        <dbReference type="Proteomes" id="UP000604046"/>
    </source>
</evidence>
<dbReference type="AlphaFoldDB" id="A0A812MMB7"/>
<feature type="compositionally biased region" description="Basic and acidic residues" evidence="1">
    <location>
        <begin position="110"/>
        <end position="120"/>
    </location>
</feature>
<dbReference type="EMBL" id="CAJNDS010001724">
    <property type="protein sequence ID" value="CAE7274834.1"/>
    <property type="molecule type" value="Genomic_DNA"/>
</dbReference>
<protein>
    <submittedName>
        <fullName evidence="2">Uncharacterized protein</fullName>
    </submittedName>
</protein>
<dbReference type="Proteomes" id="UP000604046">
    <property type="component" value="Unassembled WGS sequence"/>
</dbReference>
<sequence length="139" mass="14861">MSTAQCFVCSAPATAIFWCQPHCRHHGRMTRYYVCRACMLGRLCQFCHEPGIITADSDGSDETGDSDADCAYSAVRTTSGDSSLGEDDEAFCASTSDSASQSISDTEGNSDARDAGKAETLEDGNGNDEDDEDDEDDDI</sequence>
<organism evidence="2 3">
    <name type="scientific">Symbiodinium natans</name>
    <dbReference type="NCBI Taxonomy" id="878477"/>
    <lineage>
        <taxon>Eukaryota</taxon>
        <taxon>Sar</taxon>
        <taxon>Alveolata</taxon>
        <taxon>Dinophyceae</taxon>
        <taxon>Suessiales</taxon>
        <taxon>Symbiodiniaceae</taxon>
        <taxon>Symbiodinium</taxon>
    </lineage>
</organism>